<name>A0A4Y2JP86_ARAVE</name>
<gene>
    <name evidence="2" type="ORF">AVEN_25132_1</name>
</gene>
<reference evidence="2 3" key="1">
    <citation type="journal article" date="2019" name="Sci. Rep.">
        <title>Orb-weaving spider Araneus ventricosus genome elucidates the spidroin gene catalogue.</title>
        <authorList>
            <person name="Kono N."/>
            <person name="Nakamura H."/>
            <person name="Ohtoshi R."/>
            <person name="Moran D.A.P."/>
            <person name="Shinohara A."/>
            <person name="Yoshida Y."/>
            <person name="Fujiwara M."/>
            <person name="Mori M."/>
            <person name="Tomita M."/>
            <person name="Arakawa K."/>
        </authorList>
    </citation>
    <scope>NUCLEOTIDE SEQUENCE [LARGE SCALE GENOMIC DNA]</scope>
</reference>
<evidence type="ECO:0000256" key="1">
    <source>
        <dbReference type="SAM" id="MobiDB-lite"/>
    </source>
</evidence>
<comment type="caution">
    <text evidence="2">The sequence shown here is derived from an EMBL/GenBank/DDBJ whole genome shotgun (WGS) entry which is preliminary data.</text>
</comment>
<organism evidence="2 3">
    <name type="scientific">Araneus ventricosus</name>
    <name type="common">Orbweaver spider</name>
    <name type="synonym">Epeira ventricosa</name>
    <dbReference type="NCBI Taxonomy" id="182803"/>
    <lineage>
        <taxon>Eukaryota</taxon>
        <taxon>Metazoa</taxon>
        <taxon>Ecdysozoa</taxon>
        <taxon>Arthropoda</taxon>
        <taxon>Chelicerata</taxon>
        <taxon>Arachnida</taxon>
        <taxon>Araneae</taxon>
        <taxon>Araneomorphae</taxon>
        <taxon>Entelegynae</taxon>
        <taxon>Araneoidea</taxon>
        <taxon>Araneidae</taxon>
        <taxon>Araneus</taxon>
    </lineage>
</organism>
<dbReference type="AlphaFoldDB" id="A0A4Y2JP86"/>
<evidence type="ECO:0000313" key="3">
    <source>
        <dbReference type="Proteomes" id="UP000499080"/>
    </source>
</evidence>
<accession>A0A4Y2JP86</accession>
<feature type="non-terminal residue" evidence="2">
    <location>
        <position position="1"/>
    </location>
</feature>
<proteinExistence type="predicted"/>
<dbReference type="EMBL" id="BGPR01190881">
    <property type="protein sequence ID" value="GBM90946.1"/>
    <property type="molecule type" value="Genomic_DNA"/>
</dbReference>
<protein>
    <submittedName>
        <fullName evidence="2">Uncharacterized protein</fullName>
    </submittedName>
</protein>
<keyword evidence="3" id="KW-1185">Reference proteome</keyword>
<dbReference type="Proteomes" id="UP000499080">
    <property type="component" value="Unassembled WGS sequence"/>
</dbReference>
<feature type="region of interest" description="Disordered" evidence="1">
    <location>
        <begin position="1"/>
        <end position="20"/>
    </location>
</feature>
<evidence type="ECO:0000313" key="2">
    <source>
        <dbReference type="EMBL" id="GBM90946.1"/>
    </source>
</evidence>
<sequence>GQKLRDSHPEYTCSGSAETGHMSWDHQKVSFLPNLVGSHSENPCPSHLLLAG</sequence>